<protein>
    <submittedName>
        <fullName evidence="1">Uncharacterized protein</fullName>
    </submittedName>
</protein>
<accession>A0A8S5UB81</accession>
<dbReference type="InterPro" id="IPR009734">
    <property type="entry name" value="Myoviridae_GpU"/>
</dbReference>
<reference evidence="1" key="1">
    <citation type="journal article" date="2021" name="Proc. Natl. Acad. Sci. U.S.A.">
        <title>A Catalog of Tens of Thousands of Viruses from Human Metagenomes Reveals Hidden Associations with Chronic Diseases.</title>
        <authorList>
            <person name="Tisza M.J."/>
            <person name="Buck C.B."/>
        </authorList>
    </citation>
    <scope>NUCLEOTIDE SEQUENCE</scope>
    <source>
        <strain evidence="1">CtcT39</strain>
    </source>
</reference>
<proteinExistence type="predicted"/>
<name>A0A8S5UB81_9CAUD</name>
<organism evidence="1">
    <name type="scientific">Caudovirales sp. ctcT39</name>
    <dbReference type="NCBI Taxonomy" id="2825769"/>
    <lineage>
        <taxon>Viruses</taxon>
        <taxon>Duplodnaviria</taxon>
        <taxon>Heunggongvirae</taxon>
        <taxon>Uroviricota</taxon>
        <taxon>Caudoviricetes</taxon>
    </lineage>
</organism>
<sequence length="145" mass="16482">MEVGTLGDIVFEAGTMNVLVPQNISADSRMRYEEHNVFGSYPVMEWLGPETPEISLDVRLSRQLMEREPDDVKIQLLSHMRKGDVLRLTLCGQNWGRVVITSISQRLSPTLTNDAGWLAPSGIDLSLRMKSWYWMPMENSNATKQ</sequence>
<dbReference type="EMBL" id="BK016061">
    <property type="protein sequence ID" value="DAF91749.1"/>
    <property type="molecule type" value="Genomic_DNA"/>
</dbReference>
<dbReference type="Pfam" id="PF06995">
    <property type="entry name" value="Phage_P2_GpU"/>
    <property type="match status" value="1"/>
</dbReference>
<evidence type="ECO:0000313" key="1">
    <source>
        <dbReference type="EMBL" id="DAF91749.1"/>
    </source>
</evidence>